<evidence type="ECO:0000313" key="2">
    <source>
        <dbReference type="EMBL" id="CBH76449.1"/>
    </source>
</evidence>
<dbReference type="Gene3D" id="1.10.3210.10">
    <property type="entry name" value="Hypothetical protein af1432"/>
    <property type="match status" value="1"/>
</dbReference>
<comment type="caution">
    <text evidence="2">The sequence shown here is derived from an EMBL/GenBank/DDBJ whole genome shotgun (WGS) entry which is preliminary data.</text>
</comment>
<dbReference type="AlphaFoldDB" id="E6PJ07"/>
<dbReference type="CDD" id="cd00077">
    <property type="entry name" value="HDc"/>
    <property type="match status" value="1"/>
</dbReference>
<reference evidence="2" key="1">
    <citation type="submission" date="2009-10" db="EMBL/GenBank/DDBJ databases">
        <title>Diversity of trophic interactions inside an arsenic-rich microbial ecosystem.</title>
        <authorList>
            <person name="Bertin P.N."/>
            <person name="Heinrich-Salmeron A."/>
            <person name="Pelletier E."/>
            <person name="Goulhen-Chollet F."/>
            <person name="Arsene-Ploetze F."/>
            <person name="Gallien S."/>
            <person name="Calteau A."/>
            <person name="Vallenet D."/>
            <person name="Casiot C."/>
            <person name="Chane-Woon-Ming B."/>
            <person name="Giloteaux L."/>
            <person name="Barakat M."/>
            <person name="Bonnefoy V."/>
            <person name="Bruneel O."/>
            <person name="Chandler M."/>
            <person name="Cleiss J."/>
            <person name="Duran R."/>
            <person name="Elbaz-Poulichet F."/>
            <person name="Fonknechten N."/>
            <person name="Lauga B."/>
            <person name="Mornico D."/>
            <person name="Ortet P."/>
            <person name="Schaeffer C."/>
            <person name="Siguier P."/>
            <person name="Alexander Thil Smith A."/>
            <person name="Van Dorsselaer A."/>
            <person name="Weissenbach J."/>
            <person name="Medigue C."/>
            <person name="Le Paslier D."/>
        </authorList>
    </citation>
    <scope>NUCLEOTIDE SEQUENCE</scope>
</reference>
<dbReference type="SUPFAM" id="SSF109604">
    <property type="entry name" value="HD-domain/PDEase-like"/>
    <property type="match status" value="1"/>
</dbReference>
<dbReference type="InterPro" id="IPR052020">
    <property type="entry name" value="Cyclic_di-GMP/3'3'-cGAMP_PDE"/>
</dbReference>
<accession>E6PJ07</accession>
<sequence length="290" mass="31890">MLAHRPPVLRERYPDLNAAFHELGERIKSVARDGNDARILSWVAREAHAASRPDIAHLLDAAISDYLRSVAPHGRSLVTRRLDQLRGAVDRELQEIEARRSTFESTYIDGTIAAIAVVHPELSAHLHAVGSLAMRIALAMGCNSELARDCANVGRLHDIGKLRLPKNILDGIVLPPQKHGIVENHVRDSQEFVARDALLARYAFAVRSHHERIDGSGYPDRLIGPEIPFEARVVAVADVFHAMTSVRSYAPTYDASDVLAYIETQRGKLFDGDVVDALRISLGVAKCVAA</sequence>
<evidence type="ECO:0000259" key="1">
    <source>
        <dbReference type="PROSITE" id="PS51832"/>
    </source>
</evidence>
<protein>
    <recommendedName>
        <fullName evidence="1">HD-GYP domain-containing protein</fullName>
    </recommendedName>
</protein>
<dbReference type="EMBL" id="CABL01000019">
    <property type="protein sequence ID" value="CBH76449.1"/>
    <property type="molecule type" value="Genomic_DNA"/>
</dbReference>
<dbReference type="PANTHER" id="PTHR45228">
    <property type="entry name" value="CYCLIC DI-GMP PHOSPHODIESTERASE TM_0186-RELATED"/>
    <property type="match status" value="1"/>
</dbReference>
<dbReference type="InterPro" id="IPR003607">
    <property type="entry name" value="HD/PDEase_dom"/>
</dbReference>
<dbReference type="PROSITE" id="PS51832">
    <property type="entry name" value="HD_GYP"/>
    <property type="match status" value="1"/>
</dbReference>
<dbReference type="PANTHER" id="PTHR45228:SF4">
    <property type="entry name" value="LIPOPROTEIN"/>
    <property type="match status" value="1"/>
</dbReference>
<feature type="domain" description="HD-GYP" evidence="1">
    <location>
        <begin position="100"/>
        <end position="290"/>
    </location>
</feature>
<dbReference type="InterPro" id="IPR037522">
    <property type="entry name" value="HD_GYP_dom"/>
</dbReference>
<proteinExistence type="predicted"/>
<name>E6PJ07_9ZZZZ</name>
<dbReference type="Pfam" id="PF13487">
    <property type="entry name" value="HD_5"/>
    <property type="match status" value="1"/>
</dbReference>
<dbReference type="SMART" id="SM00471">
    <property type="entry name" value="HDc"/>
    <property type="match status" value="1"/>
</dbReference>
<organism evidence="2">
    <name type="scientific">mine drainage metagenome</name>
    <dbReference type="NCBI Taxonomy" id="410659"/>
    <lineage>
        <taxon>unclassified sequences</taxon>
        <taxon>metagenomes</taxon>
        <taxon>ecological metagenomes</taxon>
    </lineage>
</organism>
<gene>
    <name evidence="2" type="ORF">CARN1_0929</name>
</gene>